<gene>
    <name evidence="1" type="ORF">KJB30_02675</name>
</gene>
<dbReference type="InterPro" id="IPR025449">
    <property type="entry name" value="JetB"/>
</dbReference>
<keyword evidence="2" id="KW-1185">Reference proteome</keyword>
<name>A0ABS5U4S6_9BACT</name>
<dbReference type="Pfam" id="PF13835">
    <property type="entry name" value="DUF4194"/>
    <property type="match status" value="1"/>
</dbReference>
<sequence>MLHELKRIYDKDETIIIDELRRAAAIAMERQFLFCDNRRDQRSYHHLLDHEDYFRNLFDALGLDLICDRTAGYVGVVPRELSLLVGLDSEHSLFLLALRLNYERYVQECRIGENSQAFTDSEVLLDIYESHTKRKRPGLVRLRAILNTFSRQGLLEKDEDEDKLIRFRIRPSIRDVVTHSYLQALEEFALIGDVDTDEVEGTGRANEDTE</sequence>
<proteinExistence type="predicted"/>
<evidence type="ECO:0000313" key="2">
    <source>
        <dbReference type="Proteomes" id="UP000784128"/>
    </source>
</evidence>
<reference evidence="1 2" key="1">
    <citation type="submission" date="2021-05" db="EMBL/GenBank/DDBJ databases">
        <title>The draft genome of Geobacter chapellei DSM 13688.</title>
        <authorList>
            <person name="Xu Z."/>
            <person name="Masuda Y."/>
            <person name="Itoh H."/>
            <person name="Senoo K."/>
        </authorList>
    </citation>
    <scope>NUCLEOTIDE SEQUENCE [LARGE SCALE GENOMIC DNA]</scope>
    <source>
        <strain evidence="1 2">DSM 13688</strain>
    </source>
</reference>
<organism evidence="1 2">
    <name type="scientific">Pelotalea chapellei</name>
    <dbReference type="NCBI Taxonomy" id="44671"/>
    <lineage>
        <taxon>Bacteria</taxon>
        <taxon>Pseudomonadati</taxon>
        <taxon>Thermodesulfobacteriota</taxon>
        <taxon>Desulfuromonadia</taxon>
        <taxon>Geobacterales</taxon>
        <taxon>Geobacteraceae</taxon>
        <taxon>Pelotalea</taxon>
    </lineage>
</organism>
<evidence type="ECO:0000313" key="1">
    <source>
        <dbReference type="EMBL" id="MBT1070678.1"/>
    </source>
</evidence>
<dbReference type="RefSeq" id="WP_214296392.1">
    <property type="nucleotide sequence ID" value="NZ_JAHDYS010000002.1"/>
</dbReference>
<accession>A0ABS5U4S6</accession>
<dbReference type="Proteomes" id="UP000784128">
    <property type="component" value="Unassembled WGS sequence"/>
</dbReference>
<dbReference type="EMBL" id="JAHDYS010000002">
    <property type="protein sequence ID" value="MBT1070678.1"/>
    <property type="molecule type" value="Genomic_DNA"/>
</dbReference>
<protein>
    <submittedName>
        <fullName evidence="1">DUF4194 domain-containing protein</fullName>
    </submittedName>
</protein>
<comment type="caution">
    <text evidence="1">The sequence shown here is derived from an EMBL/GenBank/DDBJ whole genome shotgun (WGS) entry which is preliminary data.</text>
</comment>